<dbReference type="SUPFAM" id="SSF52833">
    <property type="entry name" value="Thioredoxin-like"/>
    <property type="match status" value="1"/>
</dbReference>
<dbReference type="InterPro" id="IPR013766">
    <property type="entry name" value="Thioredoxin_domain"/>
</dbReference>
<feature type="region of interest" description="Disordered" evidence="3">
    <location>
        <begin position="163"/>
        <end position="191"/>
    </location>
</feature>
<keyword evidence="4" id="KW-0472">Membrane</keyword>
<evidence type="ECO:0000256" key="3">
    <source>
        <dbReference type="SAM" id="MobiDB-lite"/>
    </source>
</evidence>
<feature type="transmembrane region" description="Helical" evidence="4">
    <location>
        <begin position="7"/>
        <end position="24"/>
    </location>
</feature>
<dbReference type="CDD" id="cd02968">
    <property type="entry name" value="SCO"/>
    <property type="match status" value="1"/>
</dbReference>
<dbReference type="PANTHER" id="PTHR12151">
    <property type="entry name" value="ELECTRON TRANSPORT PROTIN SCO1/SENC FAMILY MEMBER"/>
    <property type="match status" value="1"/>
</dbReference>
<sequence length="237" mass="26328">MNKTSQLFSLVFVVVVIVLGYWYFGGSPNIDKLKESVAPAASLYPEAKSISESLEFINDQSKEVYLSGPLKGKWGLLYFGFTSCPDVCPVDLAKISQSYKAMKNKDDLQVVFISVDPKRDIGKLDSYAQTFDKSFIGLTTHEDKLASITRVLGVYHQVVETQQDVQQDHSEHSTDSHDSHDKGSNAEMKSMSSEQYNIDHTTSFLLLSPDLKLTAILTSPHEPKAMAEALDKIIDAL</sequence>
<evidence type="ECO:0000256" key="4">
    <source>
        <dbReference type="SAM" id="Phobius"/>
    </source>
</evidence>
<dbReference type="EMBL" id="UINC01000479">
    <property type="protein sequence ID" value="SUZ56098.1"/>
    <property type="molecule type" value="Genomic_DNA"/>
</dbReference>
<keyword evidence="4" id="KW-1133">Transmembrane helix</keyword>
<evidence type="ECO:0000256" key="2">
    <source>
        <dbReference type="ARBA" id="ARBA00023008"/>
    </source>
</evidence>
<evidence type="ECO:0000256" key="1">
    <source>
        <dbReference type="ARBA" id="ARBA00010996"/>
    </source>
</evidence>
<evidence type="ECO:0000259" key="5">
    <source>
        <dbReference type="PROSITE" id="PS51352"/>
    </source>
</evidence>
<dbReference type="Gene3D" id="3.40.30.10">
    <property type="entry name" value="Glutaredoxin"/>
    <property type="match status" value="1"/>
</dbReference>
<name>A0A381NQG6_9ZZZZ</name>
<dbReference type="InterPro" id="IPR003782">
    <property type="entry name" value="SCO1/SenC"/>
</dbReference>
<keyword evidence="2" id="KW-0186">Copper</keyword>
<dbReference type="InterPro" id="IPR036249">
    <property type="entry name" value="Thioredoxin-like_sf"/>
</dbReference>
<feature type="domain" description="Thioredoxin" evidence="5">
    <location>
        <begin position="43"/>
        <end position="237"/>
    </location>
</feature>
<accession>A0A381NQG6</accession>
<dbReference type="PROSITE" id="PS51352">
    <property type="entry name" value="THIOREDOXIN_2"/>
    <property type="match status" value="1"/>
</dbReference>
<keyword evidence="4" id="KW-0812">Transmembrane</keyword>
<reference evidence="6" key="1">
    <citation type="submission" date="2018-05" db="EMBL/GenBank/DDBJ databases">
        <authorList>
            <person name="Lanie J.A."/>
            <person name="Ng W.-L."/>
            <person name="Kazmierczak K.M."/>
            <person name="Andrzejewski T.M."/>
            <person name="Davidsen T.M."/>
            <person name="Wayne K.J."/>
            <person name="Tettelin H."/>
            <person name="Glass J.I."/>
            <person name="Rusch D."/>
            <person name="Podicherti R."/>
            <person name="Tsui H.-C.T."/>
            <person name="Winkler M.E."/>
        </authorList>
    </citation>
    <scope>NUCLEOTIDE SEQUENCE</scope>
</reference>
<proteinExistence type="inferred from homology"/>
<protein>
    <recommendedName>
        <fullName evidence="5">Thioredoxin domain-containing protein</fullName>
    </recommendedName>
</protein>
<gene>
    <name evidence="6" type="ORF">METZ01_LOCUS8952</name>
</gene>
<comment type="similarity">
    <text evidence="1">Belongs to the SCO1/2 family.</text>
</comment>
<dbReference type="AlphaFoldDB" id="A0A381NQG6"/>
<organism evidence="6">
    <name type="scientific">marine metagenome</name>
    <dbReference type="NCBI Taxonomy" id="408172"/>
    <lineage>
        <taxon>unclassified sequences</taxon>
        <taxon>metagenomes</taxon>
        <taxon>ecological metagenomes</taxon>
    </lineage>
</organism>
<dbReference type="PANTHER" id="PTHR12151:SF25">
    <property type="entry name" value="LINALOOL DEHYDRATASE_ISOMERASE DOMAIN-CONTAINING PROTEIN"/>
    <property type="match status" value="1"/>
</dbReference>
<dbReference type="Pfam" id="PF02630">
    <property type="entry name" value="SCO1-SenC"/>
    <property type="match status" value="1"/>
</dbReference>
<evidence type="ECO:0000313" key="6">
    <source>
        <dbReference type="EMBL" id="SUZ56098.1"/>
    </source>
</evidence>
<feature type="compositionally biased region" description="Basic and acidic residues" evidence="3">
    <location>
        <begin position="166"/>
        <end position="184"/>
    </location>
</feature>